<dbReference type="PATRIC" id="fig|1705565.3.peg.1575"/>
<evidence type="ECO:0000256" key="1">
    <source>
        <dbReference type="ARBA" id="ARBA00023015"/>
    </source>
</evidence>
<dbReference type="PRINTS" id="PR00455">
    <property type="entry name" value="HTHTETR"/>
</dbReference>
<dbReference type="Gene3D" id="1.10.357.10">
    <property type="entry name" value="Tetracycline Repressor, domain 2"/>
    <property type="match status" value="1"/>
</dbReference>
<comment type="caution">
    <text evidence="6">The sequence shown here is derived from an EMBL/GenBank/DDBJ whole genome shotgun (WGS) entry which is preliminary data.</text>
</comment>
<dbReference type="PROSITE" id="PS50977">
    <property type="entry name" value="HTH_TETR_2"/>
    <property type="match status" value="1"/>
</dbReference>
<dbReference type="RefSeq" id="WP_053491129.1">
    <property type="nucleotide sequence ID" value="NZ_LIUT01000008.1"/>
</dbReference>
<dbReference type="PANTHER" id="PTHR47506:SF6">
    <property type="entry name" value="HTH-TYPE TRANSCRIPTIONAL REPRESSOR NEMR"/>
    <property type="match status" value="1"/>
</dbReference>
<dbReference type="PANTHER" id="PTHR47506">
    <property type="entry name" value="TRANSCRIPTIONAL REGULATORY PROTEIN"/>
    <property type="match status" value="1"/>
</dbReference>
<dbReference type="InterPro" id="IPR001647">
    <property type="entry name" value="HTH_TetR"/>
</dbReference>
<evidence type="ECO:0000256" key="2">
    <source>
        <dbReference type="ARBA" id="ARBA00023125"/>
    </source>
</evidence>
<protein>
    <submittedName>
        <fullName evidence="6">TetR family transcriptional regulator</fullName>
    </submittedName>
</protein>
<dbReference type="Proteomes" id="UP000036932">
    <property type="component" value="Unassembled WGS sequence"/>
</dbReference>
<accession>A0A0M1N2M5</accession>
<dbReference type="GO" id="GO:0003677">
    <property type="term" value="F:DNA binding"/>
    <property type="evidence" value="ECO:0007669"/>
    <property type="project" value="UniProtKB-UniRule"/>
</dbReference>
<dbReference type="InterPro" id="IPR009057">
    <property type="entry name" value="Homeodomain-like_sf"/>
</dbReference>
<name>A0A0M1N2M5_9BACL</name>
<evidence type="ECO:0000313" key="6">
    <source>
        <dbReference type="EMBL" id="KOR76234.1"/>
    </source>
</evidence>
<keyword evidence="1" id="KW-0805">Transcription regulation</keyword>
<sequence length="198" mass="22789">MSAANIKQSALAHFAKNGYEGASLKHIADDCGIKKPSIYAHFSSKQDLFLQVLQDVFQRQEELMVAYFLNHTDWPLEQQLHGFLENRLQAYQLDDEVQFFMRMAFFPPSTLYDEVMAMVYPLLDQQEQNLSRLLASGCPEHGRIIRHPRDAAIAFMTLVDGIHLETVFGGEERALRRLAAAWPVYWLGVTKQKYNHKS</sequence>
<feature type="DNA-binding region" description="H-T-H motif" evidence="4">
    <location>
        <begin position="23"/>
        <end position="42"/>
    </location>
</feature>
<organism evidence="6 7">
    <name type="scientific">Paenibacillus solani</name>
    <dbReference type="NCBI Taxonomy" id="1705565"/>
    <lineage>
        <taxon>Bacteria</taxon>
        <taxon>Bacillati</taxon>
        <taxon>Bacillota</taxon>
        <taxon>Bacilli</taxon>
        <taxon>Bacillales</taxon>
        <taxon>Paenibacillaceae</taxon>
        <taxon>Paenibacillus</taxon>
    </lineage>
</organism>
<dbReference type="AlphaFoldDB" id="A0A0M1N2M5"/>
<evidence type="ECO:0000256" key="3">
    <source>
        <dbReference type="ARBA" id="ARBA00023163"/>
    </source>
</evidence>
<keyword evidence="2 4" id="KW-0238">DNA-binding</keyword>
<dbReference type="Gene3D" id="1.10.10.60">
    <property type="entry name" value="Homeodomain-like"/>
    <property type="match status" value="1"/>
</dbReference>
<dbReference type="Pfam" id="PF00440">
    <property type="entry name" value="TetR_N"/>
    <property type="match status" value="1"/>
</dbReference>
<keyword evidence="7" id="KW-1185">Reference proteome</keyword>
<dbReference type="EMBL" id="LIUT01000008">
    <property type="protein sequence ID" value="KOR76234.1"/>
    <property type="molecule type" value="Genomic_DNA"/>
</dbReference>
<gene>
    <name evidence="6" type="ORF">AM231_26790</name>
</gene>
<proteinExistence type="predicted"/>
<evidence type="ECO:0000259" key="5">
    <source>
        <dbReference type="PROSITE" id="PS50977"/>
    </source>
</evidence>
<dbReference type="OrthoDB" id="509229at2"/>
<feature type="domain" description="HTH tetR-type" evidence="5">
    <location>
        <begin position="1"/>
        <end position="60"/>
    </location>
</feature>
<evidence type="ECO:0000313" key="7">
    <source>
        <dbReference type="Proteomes" id="UP000036932"/>
    </source>
</evidence>
<evidence type="ECO:0000256" key="4">
    <source>
        <dbReference type="PROSITE-ProRule" id="PRU00335"/>
    </source>
</evidence>
<dbReference type="SUPFAM" id="SSF46689">
    <property type="entry name" value="Homeodomain-like"/>
    <property type="match status" value="1"/>
</dbReference>
<reference evidence="7" key="1">
    <citation type="submission" date="2015-08" db="EMBL/GenBank/DDBJ databases">
        <title>Genome sequencing project for genomic taxonomy and phylogenomics of Bacillus-like bacteria.</title>
        <authorList>
            <person name="Liu B."/>
            <person name="Wang J."/>
            <person name="Zhu Y."/>
            <person name="Liu G."/>
            <person name="Chen Q."/>
            <person name="Chen Z."/>
            <person name="Lan J."/>
            <person name="Che J."/>
            <person name="Ge C."/>
            <person name="Shi H."/>
            <person name="Pan Z."/>
            <person name="Liu X."/>
        </authorList>
    </citation>
    <scope>NUCLEOTIDE SEQUENCE [LARGE SCALE GENOMIC DNA]</scope>
    <source>
        <strain evidence="7">FJAT-22460</strain>
    </source>
</reference>
<keyword evidence="3" id="KW-0804">Transcription</keyword>